<dbReference type="RefSeq" id="WP_005000687.1">
    <property type="nucleotide sequence ID" value="NZ_CH672427.1"/>
</dbReference>
<protein>
    <recommendedName>
        <fullName evidence="4">PqqA binding protein</fullName>
    </recommendedName>
    <alternativeName>
        <fullName evidence="4">Coenzyme PQQ synthesis protein D</fullName>
    </alternativeName>
    <alternativeName>
        <fullName evidence="4">Pyrroloquinoline quinone biosynthesis protein D</fullName>
    </alternativeName>
</protein>
<dbReference type="UniPathway" id="UPA00539"/>
<dbReference type="GO" id="GO:0018189">
    <property type="term" value="P:pyrroloquinoline quinone biosynthetic process"/>
    <property type="evidence" value="ECO:0007669"/>
    <property type="project" value="UniProtKB-UniRule"/>
</dbReference>
<evidence type="ECO:0000256" key="4">
    <source>
        <dbReference type="HAMAP-Rule" id="MF_00655"/>
    </source>
</evidence>
<reference evidence="5 6" key="1">
    <citation type="submission" date="2006-02" db="EMBL/GenBank/DDBJ databases">
        <authorList>
            <person name="Waterbury J."/>
            <person name="Ferriera S."/>
            <person name="Johnson J."/>
            <person name="Kravitz S."/>
            <person name="Halpern A."/>
            <person name="Remington K."/>
            <person name="Beeson K."/>
            <person name="Tran B."/>
            <person name="Rogers Y.-H."/>
            <person name="Friedman R."/>
            <person name="Venter J.C."/>
        </authorList>
    </citation>
    <scope>NUCLEOTIDE SEQUENCE [LARGE SCALE GENOMIC DNA]</scope>
    <source>
        <strain evidence="5 6">Nb-231</strain>
    </source>
</reference>
<evidence type="ECO:0000313" key="5">
    <source>
        <dbReference type="EMBL" id="EAR22028.1"/>
    </source>
</evidence>
<dbReference type="HOGENOM" id="CLU_163864_2_1_6"/>
<accession>A4BR28</accession>
<comment type="subunit">
    <text evidence="2 4">Monomer. Interacts with PqqE.</text>
</comment>
<dbReference type="HAMAP" id="MF_00655">
    <property type="entry name" value="PQQ_syn_PqqD"/>
    <property type="match status" value="1"/>
</dbReference>
<dbReference type="InterPro" id="IPR008792">
    <property type="entry name" value="PQQD"/>
</dbReference>
<sequence length="95" mass="10749">MAALTTQTIVRLTPTYRLQWEPVQNAYVLLYPEGMVTLNATAGEILTRCDGMHRVAEIIADLQRLYPETDAATHLSADVLEFMEIARNEGWLRTV</sequence>
<evidence type="ECO:0000256" key="1">
    <source>
        <dbReference type="ARBA" id="ARBA00004886"/>
    </source>
</evidence>
<evidence type="ECO:0000256" key="2">
    <source>
        <dbReference type="ARBA" id="ARBA00011741"/>
    </source>
</evidence>
<dbReference type="InterPro" id="IPR022479">
    <property type="entry name" value="PqqD_bac"/>
</dbReference>
<dbReference type="OrthoDB" id="7356791at2"/>
<dbReference type="GO" id="GO:0048038">
    <property type="term" value="F:quinone binding"/>
    <property type="evidence" value="ECO:0007669"/>
    <property type="project" value="InterPro"/>
</dbReference>
<dbReference type="InterPro" id="IPR041881">
    <property type="entry name" value="PqqD_sf"/>
</dbReference>
<comment type="pathway">
    <text evidence="1 4">Cofactor biosynthesis; pyrroloquinoline quinone biosynthesis.</text>
</comment>
<comment type="function">
    <text evidence="4">Functions as a PqqA binding protein and presents PqqA to PqqE, in the pyrroloquinoline quinone (PQQ) biosynthetic pathway.</text>
</comment>
<comment type="similarity">
    <text evidence="4">Belongs to the PqqD family.</text>
</comment>
<keyword evidence="3 4" id="KW-0884">PQQ biosynthesis</keyword>
<dbReference type="Pfam" id="PF05402">
    <property type="entry name" value="PqqD"/>
    <property type="match status" value="1"/>
</dbReference>
<gene>
    <name evidence="4" type="primary">pqqD</name>
    <name evidence="5" type="ORF">NB231_06556</name>
</gene>
<dbReference type="NCBIfam" id="TIGR03859">
    <property type="entry name" value="PQQ_PqqD"/>
    <property type="match status" value="1"/>
</dbReference>
<dbReference type="eggNOG" id="ENOG5032Z81">
    <property type="taxonomic scope" value="Bacteria"/>
</dbReference>
<dbReference type="Gene3D" id="1.10.10.1150">
    <property type="entry name" value="Coenzyme PQQ synthesis protein D (PqqD)"/>
    <property type="match status" value="1"/>
</dbReference>
<keyword evidence="6" id="KW-1185">Reference proteome</keyword>
<dbReference type="STRING" id="314278.NB231_06556"/>
<organism evidence="5 6">
    <name type="scientific">Nitrococcus mobilis Nb-231</name>
    <dbReference type="NCBI Taxonomy" id="314278"/>
    <lineage>
        <taxon>Bacteria</taxon>
        <taxon>Pseudomonadati</taxon>
        <taxon>Pseudomonadota</taxon>
        <taxon>Gammaproteobacteria</taxon>
        <taxon>Chromatiales</taxon>
        <taxon>Ectothiorhodospiraceae</taxon>
        <taxon>Nitrococcus</taxon>
    </lineage>
</organism>
<evidence type="ECO:0000313" key="6">
    <source>
        <dbReference type="Proteomes" id="UP000003374"/>
    </source>
</evidence>
<dbReference type="EMBL" id="AAOF01000005">
    <property type="protein sequence ID" value="EAR22028.1"/>
    <property type="molecule type" value="Genomic_DNA"/>
</dbReference>
<proteinExistence type="inferred from homology"/>
<name>A4BR28_9GAMM</name>
<dbReference type="NCBIfam" id="NF002535">
    <property type="entry name" value="PRK02079.1"/>
    <property type="match status" value="1"/>
</dbReference>
<dbReference type="AlphaFoldDB" id="A4BR28"/>
<dbReference type="Proteomes" id="UP000003374">
    <property type="component" value="Unassembled WGS sequence"/>
</dbReference>
<evidence type="ECO:0000256" key="3">
    <source>
        <dbReference type="ARBA" id="ARBA00022905"/>
    </source>
</evidence>
<comment type="caution">
    <text evidence="5">The sequence shown here is derived from an EMBL/GenBank/DDBJ whole genome shotgun (WGS) entry which is preliminary data.</text>
</comment>